<dbReference type="NCBIfam" id="TIGR01007">
    <property type="entry name" value="eps_fam"/>
    <property type="match status" value="1"/>
</dbReference>
<dbReference type="InterPro" id="IPR027417">
    <property type="entry name" value="P-loop_NTPase"/>
</dbReference>
<dbReference type="RefSeq" id="WP_007472933.1">
    <property type="nucleotide sequence ID" value="NZ_KQ130613.1"/>
</dbReference>
<dbReference type="SUPFAM" id="SSF52540">
    <property type="entry name" value="P-loop containing nucleoside triphosphate hydrolases"/>
    <property type="match status" value="1"/>
</dbReference>
<evidence type="ECO:0000256" key="2">
    <source>
        <dbReference type="ARBA" id="ARBA00011903"/>
    </source>
</evidence>
<evidence type="ECO:0000259" key="9">
    <source>
        <dbReference type="Pfam" id="PF13614"/>
    </source>
</evidence>
<evidence type="ECO:0000313" key="11">
    <source>
        <dbReference type="Proteomes" id="UP000052258"/>
    </source>
</evidence>
<evidence type="ECO:0000256" key="4">
    <source>
        <dbReference type="ARBA" id="ARBA00022741"/>
    </source>
</evidence>
<dbReference type="Gene3D" id="3.40.50.300">
    <property type="entry name" value="P-loop containing nucleotide triphosphate hydrolases"/>
    <property type="match status" value="1"/>
</dbReference>
<keyword evidence="4" id="KW-0547">Nucleotide-binding</keyword>
<evidence type="ECO:0000256" key="5">
    <source>
        <dbReference type="ARBA" id="ARBA00022777"/>
    </source>
</evidence>
<evidence type="ECO:0000256" key="6">
    <source>
        <dbReference type="ARBA" id="ARBA00022840"/>
    </source>
</evidence>
<accession>A0A0J8GH97</accession>
<dbReference type="PANTHER" id="PTHR32309">
    <property type="entry name" value="TYROSINE-PROTEIN KINASE"/>
    <property type="match status" value="1"/>
</dbReference>
<comment type="similarity">
    <text evidence="1">Belongs to the CpsD/CapB family.</text>
</comment>
<keyword evidence="7" id="KW-0829">Tyrosine-protein kinase</keyword>
<reference evidence="10 11" key="1">
    <citation type="journal article" date="2015" name="Genome Biol. Evol.">
        <title>Comparative Genomics of Listeria Sensu Lato: Genus-Wide Differences in Evolutionary Dynamics and the Progressive Gain of Complex, Potentially Pathogenicity-Related Traits through Lateral Gene Transfer.</title>
        <authorList>
            <person name="Chiara M."/>
            <person name="Caruso M."/>
            <person name="D'Erchia A.M."/>
            <person name="Manzari C."/>
            <person name="Fraccalvieri R."/>
            <person name="Goffredo E."/>
            <person name="Latorre L."/>
            <person name="Miccolupo A."/>
            <person name="Padalino I."/>
            <person name="Santagada G."/>
            <person name="Chiocco D."/>
            <person name="Pesole G."/>
            <person name="Horner D.S."/>
            <person name="Parisi A."/>
        </authorList>
    </citation>
    <scope>NUCLEOTIDE SEQUENCE [LARGE SCALE GENOMIC DNA]</scope>
    <source>
        <strain evidence="10 11">1991</strain>
    </source>
</reference>
<keyword evidence="3" id="KW-0808">Transferase</keyword>
<evidence type="ECO:0000256" key="1">
    <source>
        <dbReference type="ARBA" id="ARBA00007316"/>
    </source>
</evidence>
<organism evidence="10 11">
    <name type="scientific">Listeria fleischmannii 1991</name>
    <dbReference type="NCBI Taxonomy" id="1430899"/>
    <lineage>
        <taxon>Bacteria</taxon>
        <taxon>Bacillati</taxon>
        <taxon>Bacillota</taxon>
        <taxon>Bacilli</taxon>
        <taxon>Bacillales</taxon>
        <taxon>Listeriaceae</taxon>
        <taxon>Listeria</taxon>
    </lineage>
</organism>
<evidence type="ECO:0000256" key="8">
    <source>
        <dbReference type="ARBA" id="ARBA00051245"/>
    </source>
</evidence>
<dbReference type="GO" id="GO:0005524">
    <property type="term" value="F:ATP binding"/>
    <property type="evidence" value="ECO:0007669"/>
    <property type="project" value="UniProtKB-KW"/>
</dbReference>
<comment type="catalytic activity">
    <reaction evidence="8">
        <text>L-tyrosyl-[protein] + ATP = O-phospho-L-tyrosyl-[protein] + ADP + H(+)</text>
        <dbReference type="Rhea" id="RHEA:10596"/>
        <dbReference type="Rhea" id="RHEA-COMP:10136"/>
        <dbReference type="Rhea" id="RHEA-COMP:20101"/>
        <dbReference type="ChEBI" id="CHEBI:15378"/>
        <dbReference type="ChEBI" id="CHEBI:30616"/>
        <dbReference type="ChEBI" id="CHEBI:46858"/>
        <dbReference type="ChEBI" id="CHEBI:61978"/>
        <dbReference type="ChEBI" id="CHEBI:456216"/>
        <dbReference type="EC" id="2.7.10.2"/>
    </reaction>
</comment>
<evidence type="ECO:0000256" key="3">
    <source>
        <dbReference type="ARBA" id="ARBA00022679"/>
    </source>
</evidence>
<dbReference type="EC" id="2.7.10.2" evidence="2"/>
<dbReference type="PANTHER" id="PTHR32309:SF13">
    <property type="entry name" value="FERRIC ENTEROBACTIN TRANSPORT PROTEIN FEPE"/>
    <property type="match status" value="1"/>
</dbReference>
<dbReference type="OrthoDB" id="9794577at2"/>
<dbReference type="GO" id="GO:0005886">
    <property type="term" value="C:plasma membrane"/>
    <property type="evidence" value="ECO:0007669"/>
    <property type="project" value="TreeGrafter"/>
</dbReference>
<keyword evidence="6" id="KW-0067">ATP-binding</keyword>
<dbReference type="EMBL" id="AZHO01000011">
    <property type="protein sequence ID" value="KMT60118.1"/>
    <property type="molecule type" value="Genomic_DNA"/>
</dbReference>
<evidence type="ECO:0000256" key="7">
    <source>
        <dbReference type="ARBA" id="ARBA00023137"/>
    </source>
</evidence>
<dbReference type="Proteomes" id="UP000052258">
    <property type="component" value="Unassembled WGS sequence"/>
</dbReference>
<gene>
    <name evidence="10" type="ORF">X560_1044</name>
</gene>
<dbReference type="AlphaFoldDB" id="A0A0J8GH97"/>
<keyword evidence="11" id="KW-1185">Reference proteome</keyword>
<keyword evidence="5 10" id="KW-0418">Kinase</keyword>
<dbReference type="InterPro" id="IPR005702">
    <property type="entry name" value="Wzc-like_C"/>
</dbReference>
<comment type="caution">
    <text evidence="10">The sequence shown here is derived from an EMBL/GenBank/DDBJ whole genome shotgun (WGS) entry which is preliminary data.</text>
</comment>
<evidence type="ECO:0000313" key="10">
    <source>
        <dbReference type="EMBL" id="KMT60118.1"/>
    </source>
</evidence>
<dbReference type="InterPro" id="IPR050445">
    <property type="entry name" value="Bact_polysacc_biosynth/exp"/>
</dbReference>
<feature type="domain" description="AAA" evidence="9">
    <location>
        <begin position="55"/>
        <end position="176"/>
    </location>
</feature>
<dbReference type="Pfam" id="PF13614">
    <property type="entry name" value="AAA_31"/>
    <property type="match status" value="1"/>
</dbReference>
<name>A0A0J8GH97_9LIST</name>
<proteinExistence type="inferred from homology"/>
<sequence>MKKTDKKDIKNRLVALHEPSNPQAEYFRTIKTNIEMANIDSQIKSLLITSPTQDSGKTMISVNLASTYANDGVKTLIVDLDLRRPSLGFAFPFLKSCPGLTGILDSSQKLTLDDAIVKIGDTNLYALPVGVRPVSPYSILNSEKLVQLIKQLQEEFDMIIIDTPPVLMVTDALLISKWVEACILIARGSYSNKKDVRKSLKSLRDSNANVLGAIFNNPQMKQTNYYYAESDA</sequence>
<protein>
    <recommendedName>
        <fullName evidence="2">non-specific protein-tyrosine kinase</fullName>
        <ecNumber evidence="2">2.7.10.2</ecNumber>
    </recommendedName>
</protein>
<dbReference type="InterPro" id="IPR025669">
    <property type="entry name" value="AAA_dom"/>
</dbReference>
<dbReference type="GO" id="GO:0004715">
    <property type="term" value="F:non-membrane spanning protein tyrosine kinase activity"/>
    <property type="evidence" value="ECO:0007669"/>
    <property type="project" value="UniProtKB-EC"/>
</dbReference>
<dbReference type="CDD" id="cd05387">
    <property type="entry name" value="BY-kinase"/>
    <property type="match status" value="1"/>
</dbReference>
<dbReference type="PATRIC" id="fig|1430899.3.peg.1078"/>